<keyword evidence="1" id="KW-0479">Metal-binding</keyword>
<protein>
    <submittedName>
        <fullName evidence="3">Cupin domain-containing protein</fullName>
    </submittedName>
</protein>
<keyword evidence="4" id="KW-1185">Reference proteome</keyword>
<evidence type="ECO:0000256" key="1">
    <source>
        <dbReference type="ARBA" id="ARBA00022723"/>
    </source>
</evidence>
<dbReference type="InterPro" id="IPR051610">
    <property type="entry name" value="GPI/OXD"/>
</dbReference>
<dbReference type="Proteomes" id="UP000184357">
    <property type="component" value="Unassembled WGS sequence"/>
</dbReference>
<accession>A0A1M5V358</accession>
<dbReference type="EMBL" id="FQWV01000014">
    <property type="protein sequence ID" value="SHH69661.1"/>
    <property type="molecule type" value="Genomic_DNA"/>
</dbReference>
<organism evidence="3 4">
    <name type="scientific">Halobaculum gomorrense</name>
    <dbReference type="NCBI Taxonomy" id="43928"/>
    <lineage>
        <taxon>Archaea</taxon>
        <taxon>Methanobacteriati</taxon>
        <taxon>Methanobacteriota</taxon>
        <taxon>Stenosarchaea group</taxon>
        <taxon>Halobacteria</taxon>
        <taxon>Halobacteriales</taxon>
        <taxon>Haloferacaceae</taxon>
        <taxon>Halobaculum</taxon>
    </lineage>
</organism>
<dbReference type="GO" id="GO:0046872">
    <property type="term" value="F:metal ion binding"/>
    <property type="evidence" value="ECO:0007669"/>
    <property type="project" value="UniProtKB-KW"/>
</dbReference>
<evidence type="ECO:0000259" key="2">
    <source>
        <dbReference type="Pfam" id="PF07883"/>
    </source>
</evidence>
<dbReference type="RefSeq" id="WP_073311486.1">
    <property type="nucleotide sequence ID" value="NZ_FQWV01000014.1"/>
</dbReference>
<dbReference type="SUPFAM" id="SSF51182">
    <property type="entry name" value="RmlC-like cupins"/>
    <property type="match status" value="1"/>
</dbReference>
<dbReference type="Pfam" id="PF07883">
    <property type="entry name" value="Cupin_2"/>
    <property type="match status" value="1"/>
</dbReference>
<dbReference type="InterPro" id="IPR013096">
    <property type="entry name" value="Cupin_2"/>
</dbReference>
<dbReference type="STRING" id="43928.SAMN05443636_3231"/>
<feature type="domain" description="Cupin type-2" evidence="2">
    <location>
        <begin position="36"/>
        <end position="105"/>
    </location>
</feature>
<name>A0A1M5V358_9EURY</name>
<proteinExistence type="predicted"/>
<dbReference type="OrthoDB" id="190812at2157"/>
<dbReference type="PANTHER" id="PTHR35848:SF9">
    <property type="entry name" value="SLL1358 PROTEIN"/>
    <property type="match status" value="1"/>
</dbReference>
<evidence type="ECO:0000313" key="3">
    <source>
        <dbReference type="EMBL" id="SHH69661.1"/>
    </source>
</evidence>
<evidence type="ECO:0000313" key="4">
    <source>
        <dbReference type="Proteomes" id="UP000184357"/>
    </source>
</evidence>
<dbReference type="InterPro" id="IPR011051">
    <property type="entry name" value="RmlC_Cupin_sf"/>
</dbReference>
<dbReference type="AlphaFoldDB" id="A0A1M5V358"/>
<gene>
    <name evidence="3" type="ORF">SAMN05443636_3231</name>
</gene>
<dbReference type="Gene3D" id="2.60.120.10">
    <property type="entry name" value="Jelly Rolls"/>
    <property type="match status" value="1"/>
</dbReference>
<sequence>MDHIAIDEVETGGFGRDVEMRRLADALGAENVAINHYRLDPGEGFSGGMHTHLDQEELFVILSGTATFETEDGEIEIAEGEAIRFAPGEYQTGANEGDERVEALALGAPADSTEVRVPVECRECGHDALAAVPGDDGMAFVCPECGTEADLPT</sequence>
<dbReference type="InterPro" id="IPR014710">
    <property type="entry name" value="RmlC-like_jellyroll"/>
</dbReference>
<dbReference type="PANTHER" id="PTHR35848">
    <property type="entry name" value="OXALATE-BINDING PROTEIN"/>
    <property type="match status" value="1"/>
</dbReference>
<reference evidence="3 4" key="1">
    <citation type="submission" date="2016-11" db="EMBL/GenBank/DDBJ databases">
        <authorList>
            <person name="Jaros S."/>
            <person name="Januszkiewicz K."/>
            <person name="Wedrychowicz H."/>
        </authorList>
    </citation>
    <scope>NUCLEOTIDE SEQUENCE [LARGE SCALE GENOMIC DNA]</scope>
    <source>
        <strain evidence="3 4">DSM 9297</strain>
    </source>
</reference>